<dbReference type="InterPro" id="IPR013098">
    <property type="entry name" value="Ig_I-set"/>
</dbReference>
<feature type="domain" description="Ig-like" evidence="13">
    <location>
        <begin position="225"/>
        <end position="316"/>
    </location>
</feature>
<dbReference type="SMART" id="SM00409">
    <property type="entry name" value="IG"/>
    <property type="match status" value="4"/>
</dbReference>
<evidence type="ECO:0000256" key="10">
    <source>
        <dbReference type="ARBA" id="ARBA00023157"/>
    </source>
</evidence>
<evidence type="ECO:0000313" key="14">
    <source>
        <dbReference type="EMBL" id="VDK85118.1"/>
    </source>
</evidence>
<dbReference type="InterPro" id="IPR003598">
    <property type="entry name" value="Ig_sub2"/>
</dbReference>
<evidence type="ECO:0000256" key="8">
    <source>
        <dbReference type="ARBA" id="ARBA00022989"/>
    </source>
</evidence>
<dbReference type="SUPFAM" id="SSF48726">
    <property type="entry name" value="Immunoglobulin"/>
    <property type="match status" value="5"/>
</dbReference>
<evidence type="ECO:0000256" key="4">
    <source>
        <dbReference type="ARBA" id="ARBA00022692"/>
    </source>
</evidence>
<keyword evidence="5" id="KW-0732">Signal</keyword>
<dbReference type="EMBL" id="UYRX01000664">
    <property type="protein sequence ID" value="VDK85118.1"/>
    <property type="molecule type" value="Genomic_DNA"/>
</dbReference>
<dbReference type="SMART" id="SM00408">
    <property type="entry name" value="IGc2"/>
    <property type="match status" value="4"/>
</dbReference>
<dbReference type="OMA" id="HPIQFVW"/>
<dbReference type="FunFam" id="2.60.40.10:FF:000005">
    <property type="entry name" value="Neuronal cell adhesion molecule"/>
    <property type="match status" value="1"/>
</dbReference>
<dbReference type="Pfam" id="PF07679">
    <property type="entry name" value="I-set"/>
    <property type="match status" value="3"/>
</dbReference>
<dbReference type="GO" id="GO:0005886">
    <property type="term" value="C:plasma membrane"/>
    <property type="evidence" value="ECO:0007669"/>
    <property type="project" value="UniProtKB-SubCell"/>
</dbReference>
<keyword evidence="6" id="KW-0677">Repeat</keyword>
<dbReference type="Proteomes" id="UP000277928">
    <property type="component" value="Unassembled WGS sequence"/>
</dbReference>
<keyword evidence="10" id="KW-1015">Disulfide bond</keyword>
<evidence type="ECO:0000256" key="12">
    <source>
        <dbReference type="ARBA" id="ARBA00023319"/>
    </source>
</evidence>
<organism evidence="14 15">
    <name type="scientific">Litomosoides sigmodontis</name>
    <name type="common">Filarial nematode worm</name>
    <dbReference type="NCBI Taxonomy" id="42156"/>
    <lineage>
        <taxon>Eukaryota</taxon>
        <taxon>Metazoa</taxon>
        <taxon>Ecdysozoa</taxon>
        <taxon>Nematoda</taxon>
        <taxon>Chromadorea</taxon>
        <taxon>Rhabditida</taxon>
        <taxon>Spirurina</taxon>
        <taxon>Spiruromorpha</taxon>
        <taxon>Filarioidea</taxon>
        <taxon>Onchocercidae</taxon>
        <taxon>Litomosoides</taxon>
    </lineage>
</organism>
<dbReference type="InterPro" id="IPR036179">
    <property type="entry name" value="Ig-like_dom_sf"/>
</dbReference>
<keyword evidence="12" id="KW-0393">Immunoglobulin domain</keyword>
<keyword evidence="3" id="KW-1003">Cell membrane</keyword>
<keyword evidence="15" id="KW-1185">Reference proteome</keyword>
<keyword evidence="11" id="KW-0325">Glycoprotein</keyword>
<dbReference type="GO" id="GO:0098609">
    <property type="term" value="P:cell-cell adhesion"/>
    <property type="evidence" value="ECO:0007669"/>
    <property type="project" value="UniProtKB-ARBA"/>
</dbReference>
<keyword evidence="7" id="KW-0130">Cell adhesion</keyword>
<dbReference type="Gene3D" id="2.60.40.10">
    <property type="entry name" value="Immunoglobulins"/>
    <property type="match status" value="5"/>
</dbReference>
<dbReference type="PANTHER" id="PTHR12231">
    <property type="entry name" value="CTX-RELATED TYPE I TRANSMEMBRANE PROTEIN"/>
    <property type="match status" value="1"/>
</dbReference>
<evidence type="ECO:0000313" key="15">
    <source>
        <dbReference type="Proteomes" id="UP000277928"/>
    </source>
</evidence>
<dbReference type="InterPro" id="IPR003599">
    <property type="entry name" value="Ig_sub"/>
</dbReference>
<evidence type="ECO:0000256" key="2">
    <source>
        <dbReference type="ARBA" id="ARBA00004236"/>
    </source>
</evidence>
<keyword evidence="8" id="KW-1133">Transmembrane helix</keyword>
<dbReference type="PANTHER" id="PTHR12231:SF253">
    <property type="entry name" value="DPR-INTERACTING PROTEIN ETA, ISOFORM B-RELATED"/>
    <property type="match status" value="1"/>
</dbReference>
<proteinExistence type="predicted"/>
<evidence type="ECO:0000256" key="11">
    <source>
        <dbReference type="ARBA" id="ARBA00023180"/>
    </source>
</evidence>
<evidence type="ECO:0000256" key="5">
    <source>
        <dbReference type="ARBA" id="ARBA00022729"/>
    </source>
</evidence>
<reference evidence="14 15" key="1">
    <citation type="submission" date="2018-08" db="EMBL/GenBank/DDBJ databases">
        <authorList>
            <person name="Laetsch R D."/>
            <person name="Stevens L."/>
            <person name="Kumar S."/>
            <person name="Blaxter L. M."/>
        </authorList>
    </citation>
    <scope>NUCLEOTIDE SEQUENCE [LARGE SCALE GENOMIC DNA]</scope>
</reference>
<comment type="subcellular location">
    <subcellularLocation>
        <location evidence="2">Cell membrane</location>
    </subcellularLocation>
    <subcellularLocation>
        <location evidence="1">Membrane</location>
        <topology evidence="1">Single-pass membrane protein</topology>
    </subcellularLocation>
</comment>
<dbReference type="OrthoDB" id="5985519at2759"/>
<evidence type="ECO:0000256" key="1">
    <source>
        <dbReference type="ARBA" id="ARBA00004167"/>
    </source>
</evidence>
<evidence type="ECO:0000256" key="3">
    <source>
        <dbReference type="ARBA" id="ARBA00022475"/>
    </source>
</evidence>
<evidence type="ECO:0000256" key="6">
    <source>
        <dbReference type="ARBA" id="ARBA00022737"/>
    </source>
</evidence>
<sequence>MPDGSLEIVTPQMNHAGQYTCHVSNLAGDDRITYLLKIHEPPKIISDTSDSIAIILGLTLEIPCRAVGTPEPAITWEKDGFQIISDDIMHIDATGTLRIEKAQSSHHGIYHCIATNLAGSDERNTLVIVQEPPIISPTTLSNYTTVEGDRVELRCFASANPSPTIIWSRKGIPISGDTPRTYVTEDGTLVIDNVESDDAGHYICKASNVAGHMEKVIRLTVIMPPHIPDQEKIVMESVVIGQPFSLYCPVLSIPQPQITWHLNDRLIAETDGNVVLSDDRRHLHVLKSRMIDAGSYECVARNPAGDSAKVFQVEIIVPPNLNQSTHEMKVTVLENGHIKLGCPISGIPEPDIVWLVNGQFLGEDITKRDVKLASDGKSVIIESAQLEHEGIYTCVGTNKGGSLDVHVHLTVLD</sequence>
<dbReference type="CDD" id="cd00096">
    <property type="entry name" value="Ig"/>
    <property type="match status" value="1"/>
</dbReference>
<dbReference type="FunFam" id="2.60.40.10:FF:000017">
    <property type="entry name" value="Down syndrome cell adhesion molecule b"/>
    <property type="match status" value="1"/>
</dbReference>
<dbReference type="FunFam" id="2.60.40.10:FF:000503">
    <property type="entry name" value="Hemicentin 1"/>
    <property type="match status" value="2"/>
</dbReference>
<feature type="domain" description="Ig-like" evidence="13">
    <location>
        <begin position="319"/>
        <end position="410"/>
    </location>
</feature>
<dbReference type="AlphaFoldDB" id="A0A3P6UZH4"/>
<evidence type="ECO:0000259" key="13">
    <source>
        <dbReference type="PROSITE" id="PS50835"/>
    </source>
</evidence>
<name>A0A3P6UZH4_LITSI</name>
<feature type="domain" description="Ig-like" evidence="13">
    <location>
        <begin position="133"/>
        <end position="220"/>
    </location>
</feature>
<dbReference type="InterPro" id="IPR013783">
    <property type="entry name" value="Ig-like_fold"/>
</dbReference>
<keyword evidence="9" id="KW-0472">Membrane</keyword>
<feature type="domain" description="Ig-like" evidence="13">
    <location>
        <begin position="42"/>
        <end position="127"/>
    </location>
</feature>
<dbReference type="InterPro" id="IPR051170">
    <property type="entry name" value="Neural/epithelial_adhesion"/>
</dbReference>
<keyword evidence="4" id="KW-0812">Transmembrane</keyword>
<dbReference type="STRING" id="42156.A0A3P6UZH4"/>
<evidence type="ECO:0000256" key="9">
    <source>
        <dbReference type="ARBA" id="ARBA00023136"/>
    </source>
</evidence>
<dbReference type="Pfam" id="PF13927">
    <property type="entry name" value="Ig_3"/>
    <property type="match status" value="1"/>
</dbReference>
<protein>
    <recommendedName>
        <fullName evidence="13">Ig-like domain-containing protein</fullName>
    </recommendedName>
</protein>
<evidence type="ECO:0000256" key="7">
    <source>
        <dbReference type="ARBA" id="ARBA00022889"/>
    </source>
</evidence>
<dbReference type="PROSITE" id="PS50835">
    <property type="entry name" value="IG_LIKE"/>
    <property type="match status" value="4"/>
</dbReference>
<accession>A0A3P6UZH4</accession>
<gene>
    <name evidence="14" type="ORF">NLS_LOCUS6970</name>
</gene>
<dbReference type="InterPro" id="IPR007110">
    <property type="entry name" value="Ig-like_dom"/>
</dbReference>